<evidence type="ECO:0000256" key="8">
    <source>
        <dbReference type="ARBA" id="ARBA00023014"/>
    </source>
</evidence>
<feature type="domain" description="FAD-binding FR-type" evidence="10">
    <location>
        <begin position="207"/>
        <end position="306"/>
    </location>
</feature>
<evidence type="ECO:0000256" key="1">
    <source>
        <dbReference type="ARBA" id="ARBA00001974"/>
    </source>
</evidence>
<comment type="caution">
    <text evidence="11">The sequence shown here is derived from an EMBL/GenBank/DDBJ whole genome shotgun (WGS) entry which is preliminary data.</text>
</comment>
<dbReference type="PANTHER" id="PTHR47354">
    <property type="entry name" value="NADH OXIDOREDUCTASE HCR"/>
    <property type="match status" value="1"/>
</dbReference>
<dbReference type="SUPFAM" id="SSF63380">
    <property type="entry name" value="Riboflavin synthase domain-like"/>
    <property type="match status" value="1"/>
</dbReference>
<dbReference type="Gene3D" id="2.40.30.10">
    <property type="entry name" value="Translation factors"/>
    <property type="match status" value="1"/>
</dbReference>
<sequence>MLKKYPLALYLVWLIALLLFPAPLVLSLNLGMGAGNTPQLIWIDCGVIAYAWWLFEVFLATRPTWLDRLIGLPALYFVHGLLGVDALLIAFVHRNFLISMGAQIRLTGKVAWYLALFGIIYASLFMSGWLVDRLPVIARVKTKLQFFFKHRLSLWIHRLNLVAILLIWLHVHLIGRVNHQLVFMLLFDGYTVLILSAYLWQKWVAPTQRRTGQVLATQRLNERTVLITLVFRGARQLFQAGDFFFFTFEGISREAHPFSVVNQADAAGEQIQILVRSVGDDTRKLQQVAVGTVVQVEGPFGRFAAIVEQDRRPLVLIGLGSGLAPLLSLARTYLGTRSIQVIWTVKNDRDRYFVTDLAALVDPQFSYFIQNGRLRSEQLSTMISPEKLAQARFLIVGPASAVLSIRKMLRQAGVPRDHLTDERLTM</sequence>
<accession>A0ABW1UR03</accession>
<keyword evidence="6" id="KW-0560">Oxidoreductase</keyword>
<evidence type="ECO:0000256" key="7">
    <source>
        <dbReference type="ARBA" id="ARBA00023004"/>
    </source>
</evidence>
<dbReference type="InterPro" id="IPR050415">
    <property type="entry name" value="MRET"/>
</dbReference>
<dbReference type="RefSeq" id="WP_125600242.1">
    <property type="nucleotide sequence ID" value="NZ_JBHSSM010000038.1"/>
</dbReference>
<dbReference type="Proteomes" id="UP001596310">
    <property type="component" value="Unassembled WGS sequence"/>
</dbReference>
<feature type="transmembrane region" description="Helical" evidence="9">
    <location>
        <begin position="181"/>
        <end position="200"/>
    </location>
</feature>
<dbReference type="InterPro" id="IPR017938">
    <property type="entry name" value="Riboflavin_synthase-like_b-brl"/>
</dbReference>
<reference evidence="12" key="1">
    <citation type="journal article" date="2019" name="Int. J. Syst. Evol. Microbiol.">
        <title>The Global Catalogue of Microorganisms (GCM) 10K type strain sequencing project: providing services to taxonomists for standard genome sequencing and annotation.</title>
        <authorList>
            <consortium name="The Broad Institute Genomics Platform"/>
            <consortium name="The Broad Institute Genome Sequencing Center for Infectious Disease"/>
            <person name="Wu L."/>
            <person name="Ma J."/>
        </authorList>
    </citation>
    <scope>NUCLEOTIDE SEQUENCE [LARGE SCALE GENOMIC DNA]</scope>
    <source>
        <strain evidence="12">CCM 8897</strain>
    </source>
</reference>
<evidence type="ECO:0000256" key="3">
    <source>
        <dbReference type="ARBA" id="ARBA00022714"/>
    </source>
</evidence>
<feature type="transmembrane region" description="Helical" evidence="9">
    <location>
        <begin position="112"/>
        <end position="131"/>
    </location>
</feature>
<evidence type="ECO:0000256" key="2">
    <source>
        <dbReference type="ARBA" id="ARBA00022630"/>
    </source>
</evidence>
<keyword evidence="12" id="KW-1185">Reference proteome</keyword>
<keyword evidence="5" id="KW-0274">FAD</keyword>
<feature type="transmembrane region" description="Helical" evidence="9">
    <location>
        <begin position="40"/>
        <end position="60"/>
    </location>
</feature>
<feature type="transmembrane region" description="Helical" evidence="9">
    <location>
        <begin position="72"/>
        <end position="92"/>
    </location>
</feature>
<keyword evidence="9" id="KW-0812">Transmembrane</keyword>
<keyword evidence="2" id="KW-0285">Flavoprotein</keyword>
<feature type="transmembrane region" description="Helical" evidence="9">
    <location>
        <begin position="152"/>
        <end position="175"/>
    </location>
</feature>
<gene>
    <name evidence="11" type="ORF">ACFQHW_12750</name>
</gene>
<keyword evidence="8" id="KW-0411">Iron-sulfur</keyword>
<keyword evidence="9" id="KW-0472">Membrane</keyword>
<keyword evidence="3" id="KW-0001">2Fe-2S</keyword>
<name>A0ABW1UR03_9LACO</name>
<organism evidence="11 12">
    <name type="scientific">Lapidilactobacillus achengensis</name>
    <dbReference type="NCBI Taxonomy" id="2486000"/>
    <lineage>
        <taxon>Bacteria</taxon>
        <taxon>Bacillati</taxon>
        <taxon>Bacillota</taxon>
        <taxon>Bacilli</taxon>
        <taxon>Lactobacillales</taxon>
        <taxon>Lactobacillaceae</taxon>
        <taxon>Lapidilactobacillus</taxon>
    </lineage>
</organism>
<keyword evidence="4" id="KW-0479">Metal-binding</keyword>
<dbReference type="SUPFAM" id="SSF52343">
    <property type="entry name" value="Ferredoxin reductase-like, C-terminal NADP-linked domain"/>
    <property type="match status" value="1"/>
</dbReference>
<comment type="cofactor">
    <cofactor evidence="1">
        <name>FAD</name>
        <dbReference type="ChEBI" id="CHEBI:57692"/>
    </cofactor>
</comment>
<dbReference type="PANTHER" id="PTHR47354:SF8">
    <property type="entry name" value="1,2-PHENYLACETYL-COA EPOXIDASE, SUBUNIT E"/>
    <property type="match status" value="1"/>
</dbReference>
<proteinExistence type="predicted"/>
<feature type="transmembrane region" description="Helical" evidence="9">
    <location>
        <begin position="7"/>
        <end position="28"/>
    </location>
</feature>
<dbReference type="InterPro" id="IPR013112">
    <property type="entry name" value="FAD-bd_8"/>
</dbReference>
<dbReference type="Pfam" id="PF08022">
    <property type="entry name" value="FAD_binding_8"/>
    <property type="match status" value="1"/>
</dbReference>
<evidence type="ECO:0000256" key="6">
    <source>
        <dbReference type="ARBA" id="ARBA00023002"/>
    </source>
</evidence>
<dbReference type="PROSITE" id="PS51384">
    <property type="entry name" value="FAD_FR"/>
    <property type="match status" value="1"/>
</dbReference>
<evidence type="ECO:0000313" key="11">
    <source>
        <dbReference type="EMBL" id="MFC6316430.1"/>
    </source>
</evidence>
<dbReference type="InterPro" id="IPR017927">
    <property type="entry name" value="FAD-bd_FR_type"/>
</dbReference>
<protein>
    <submittedName>
        <fullName evidence="11">FAD-binding oxidoreductase</fullName>
    </submittedName>
</protein>
<evidence type="ECO:0000256" key="4">
    <source>
        <dbReference type="ARBA" id="ARBA00022723"/>
    </source>
</evidence>
<keyword evidence="9" id="KW-1133">Transmembrane helix</keyword>
<dbReference type="InterPro" id="IPR039261">
    <property type="entry name" value="FNR_nucleotide-bd"/>
</dbReference>
<evidence type="ECO:0000259" key="10">
    <source>
        <dbReference type="PROSITE" id="PS51384"/>
    </source>
</evidence>
<evidence type="ECO:0000256" key="9">
    <source>
        <dbReference type="SAM" id="Phobius"/>
    </source>
</evidence>
<dbReference type="Gene3D" id="3.40.50.80">
    <property type="entry name" value="Nucleotide-binding domain of ferredoxin-NADP reductase (FNR) module"/>
    <property type="match status" value="1"/>
</dbReference>
<keyword evidence="7" id="KW-0408">Iron</keyword>
<evidence type="ECO:0000313" key="12">
    <source>
        <dbReference type="Proteomes" id="UP001596310"/>
    </source>
</evidence>
<evidence type="ECO:0000256" key="5">
    <source>
        <dbReference type="ARBA" id="ARBA00022827"/>
    </source>
</evidence>
<dbReference type="EMBL" id="JBHSSM010000038">
    <property type="protein sequence ID" value="MFC6316430.1"/>
    <property type="molecule type" value="Genomic_DNA"/>
</dbReference>